<accession>A0A3B0VDY6</accession>
<dbReference type="InterPro" id="IPR005844">
    <property type="entry name" value="A-D-PHexomutase_a/b/a-I"/>
</dbReference>
<dbReference type="GO" id="GO:0004615">
    <property type="term" value="F:phosphomannomutase activity"/>
    <property type="evidence" value="ECO:0007669"/>
    <property type="project" value="UniProtKB-EC"/>
</dbReference>
<dbReference type="InterPro" id="IPR029044">
    <property type="entry name" value="Nucleotide-diphossugar_trans"/>
</dbReference>
<keyword evidence="13" id="KW-0413">Isomerase</keyword>
<dbReference type="InterPro" id="IPR036900">
    <property type="entry name" value="A-D-PHexomutase_C_sf"/>
</dbReference>
<protein>
    <submittedName>
        <fullName evidence="13">Mannose-1-phosphate guanylyltransferase / Phosphomannomutase</fullName>
        <ecNumber evidence="13">5.4.2.8</ecNumber>
    </submittedName>
</protein>
<dbReference type="EMBL" id="UOEZ01000080">
    <property type="protein sequence ID" value="VAW38850.1"/>
    <property type="molecule type" value="Genomic_DNA"/>
</dbReference>
<dbReference type="AlphaFoldDB" id="A0A3B0VDY6"/>
<dbReference type="InterPro" id="IPR005835">
    <property type="entry name" value="NTP_transferase_dom"/>
</dbReference>
<dbReference type="InterPro" id="IPR005845">
    <property type="entry name" value="A-D-PHexomutase_a/b/a-II"/>
</dbReference>
<dbReference type="InterPro" id="IPR011004">
    <property type="entry name" value="Trimer_LpxA-like_sf"/>
</dbReference>
<dbReference type="InterPro" id="IPR016055">
    <property type="entry name" value="A-D-PHexomutase_a/b/a-I/II/III"/>
</dbReference>
<keyword evidence="13" id="KW-0548">Nucleotidyltransferase</keyword>
<dbReference type="GO" id="GO:0005975">
    <property type="term" value="P:carbohydrate metabolic process"/>
    <property type="evidence" value="ECO:0007669"/>
    <property type="project" value="InterPro"/>
</dbReference>
<comment type="subcellular location">
    <subcellularLocation>
        <location evidence="1">Cytoplasm</location>
        <location evidence="1">Cytosol</location>
    </subcellularLocation>
</comment>
<keyword evidence="6" id="KW-0648">Protein biosynthesis</keyword>
<dbReference type="InterPro" id="IPR005846">
    <property type="entry name" value="A-D-PHexomutase_a/b/a-III"/>
</dbReference>
<keyword evidence="5" id="KW-0597">Phosphoprotein</keyword>
<evidence type="ECO:0000313" key="13">
    <source>
        <dbReference type="EMBL" id="VAW38850.1"/>
    </source>
</evidence>
<evidence type="ECO:0000259" key="8">
    <source>
        <dbReference type="Pfam" id="PF00483"/>
    </source>
</evidence>
<gene>
    <name evidence="13" type="ORF">MNBD_DELTA02-119</name>
</gene>
<evidence type="ECO:0000256" key="3">
    <source>
        <dbReference type="ARBA" id="ARBA00022490"/>
    </source>
</evidence>
<dbReference type="SUPFAM" id="SSF55957">
    <property type="entry name" value="Phosphoglucomutase, C-terminal domain"/>
    <property type="match status" value="1"/>
</dbReference>
<feature type="domain" description="Alpha-D-phosphohexomutase alpha/beta/alpha" evidence="10">
    <location>
        <begin position="534"/>
        <end position="634"/>
    </location>
</feature>
<organism evidence="13">
    <name type="scientific">hydrothermal vent metagenome</name>
    <dbReference type="NCBI Taxonomy" id="652676"/>
    <lineage>
        <taxon>unclassified sequences</taxon>
        <taxon>metagenomes</taxon>
        <taxon>ecological metagenomes</taxon>
    </lineage>
</organism>
<keyword evidence="4" id="KW-0396">Initiation factor</keyword>
<dbReference type="Pfam" id="PF02879">
    <property type="entry name" value="PGM_PMM_II"/>
    <property type="match status" value="1"/>
</dbReference>
<evidence type="ECO:0000256" key="5">
    <source>
        <dbReference type="ARBA" id="ARBA00022553"/>
    </source>
</evidence>
<dbReference type="Pfam" id="PF02878">
    <property type="entry name" value="PGM_PMM_I"/>
    <property type="match status" value="1"/>
</dbReference>
<evidence type="ECO:0000256" key="4">
    <source>
        <dbReference type="ARBA" id="ARBA00022540"/>
    </source>
</evidence>
<sequence length="874" mass="95561">MKCIIMAGGFGTRLRPLTNNLPKPMALMANKPIIGHIVDLLKSHKLTDMTSLLYFQPESIENYLGDGSEMGVKIGYTSPSADLGTAGSVAYAIRKEKKKGTTLVISGDVITDIDLTAAIRFHKQKRALATLVLTRVENPLAFGIVITDDNGRIVRFLEKPSWGEVFSDTINTGIYILEPAALDMVPEEGEFDFSNDLFPMLLKEKKPIYGYIAEGYWKDVGSLQEYRQANMDIIQRKVHVDIPGAELGRDDIHAGEGTKIDYTAEIEGRVVLGRNCVVEGGARLVDCVIGDDAVIREGAVIKNSVLWNGVSVGTGASLHENIVGDATEICDGAHLGDGVIVSDHCRIGRNSSVKADVKVWPHKEVDDDATLASSLIWGQKWSKNLFSTYGVTGLANIELSPEFAAKLGAAYGASLKKGAIVSTSRDAHKTSRMINRAIMTGILSTGVNVHDYGVTPMPVVRYLARGGSEIAGVHTRRSPFDEELLDLKFFDRSGLDLHPGEEKSIEKLFFREDFRRSPMEETGEMYFPIHALDTYAAGFLASINTKVIEKARFKIVLDYSFGSSSRIFSDILGSLKCDVIALNANVDSTRATKSAEEFVNSLEQLSSIVRSLKADAGFMLDAGGEKVFMVDDTGDILDGDTALNLTALLALKTNKAQKKKGAIAVPVTASRAIEHMAKAYGFKVLRTKTTSRGLMEAAASKDILFVGEGSGGFIFPEFQPVYDGIYSVAKFLEMLAIEGKRMHTLLREVPPSIMIRERISCSWEQKGMIMRKLAEDSRGKKTVMLDGIRISFGADWLIAYPSQSHSYFIIAAEASTEEKARGLVDIYKEKIRKWQEEGLLSMPDRAARGKRPLKPGGPSKPGGPLKPGGPVRRK</sequence>
<dbReference type="InterPro" id="IPR050486">
    <property type="entry name" value="Mannose-1P_guanyltransferase"/>
</dbReference>
<dbReference type="Gene3D" id="3.90.550.10">
    <property type="entry name" value="Spore Coat Polysaccharide Biosynthesis Protein SpsA, Chain A"/>
    <property type="match status" value="1"/>
</dbReference>
<evidence type="ECO:0000259" key="9">
    <source>
        <dbReference type="Pfam" id="PF02878"/>
    </source>
</evidence>
<proteinExistence type="inferred from homology"/>
<dbReference type="SUPFAM" id="SSF53738">
    <property type="entry name" value="Phosphoglucomutase, first 3 domains"/>
    <property type="match status" value="3"/>
</dbReference>
<dbReference type="InterPro" id="IPR056764">
    <property type="entry name" value="LbH_EIF2B3/5"/>
</dbReference>
<feature type="domain" description="Nucleotidyl transferase" evidence="8">
    <location>
        <begin position="2"/>
        <end position="235"/>
    </location>
</feature>
<dbReference type="EC" id="5.4.2.8" evidence="13"/>
<dbReference type="SUPFAM" id="SSF51161">
    <property type="entry name" value="Trimeric LpxA-like enzymes"/>
    <property type="match status" value="1"/>
</dbReference>
<evidence type="ECO:0000256" key="1">
    <source>
        <dbReference type="ARBA" id="ARBA00004514"/>
    </source>
</evidence>
<dbReference type="Pfam" id="PF00483">
    <property type="entry name" value="NTP_transferase"/>
    <property type="match status" value="1"/>
</dbReference>
<dbReference type="CDD" id="cd04181">
    <property type="entry name" value="NTP_transferase"/>
    <property type="match status" value="1"/>
</dbReference>
<dbReference type="PANTHER" id="PTHR22572">
    <property type="entry name" value="SUGAR-1-PHOSPHATE GUANYL TRANSFERASE"/>
    <property type="match status" value="1"/>
</dbReference>
<evidence type="ECO:0000256" key="7">
    <source>
        <dbReference type="SAM" id="MobiDB-lite"/>
    </source>
</evidence>
<dbReference type="GO" id="GO:0016779">
    <property type="term" value="F:nucleotidyltransferase activity"/>
    <property type="evidence" value="ECO:0007669"/>
    <property type="project" value="UniProtKB-KW"/>
</dbReference>
<evidence type="ECO:0000256" key="2">
    <source>
        <dbReference type="ARBA" id="ARBA00010231"/>
    </source>
</evidence>
<evidence type="ECO:0000259" key="12">
    <source>
        <dbReference type="Pfam" id="PF25084"/>
    </source>
</evidence>
<dbReference type="Gene3D" id="3.30.310.50">
    <property type="entry name" value="Alpha-D-phosphohexomutase, C-terminal domain"/>
    <property type="match status" value="1"/>
</dbReference>
<comment type="similarity">
    <text evidence="2">Belongs to the phosphohexose mutase family.</text>
</comment>
<evidence type="ECO:0000259" key="10">
    <source>
        <dbReference type="Pfam" id="PF02879"/>
    </source>
</evidence>
<feature type="domain" description="EIF2B subunit epsilon/gamma LbH" evidence="12">
    <location>
        <begin position="250"/>
        <end position="352"/>
    </location>
</feature>
<dbReference type="SUPFAM" id="SSF53448">
    <property type="entry name" value="Nucleotide-diphospho-sugar transferases"/>
    <property type="match status" value="1"/>
</dbReference>
<keyword evidence="13" id="KW-0808">Transferase</keyword>
<feature type="domain" description="Alpha-D-phosphohexomutase alpha/beta/alpha" evidence="9">
    <location>
        <begin position="384"/>
        <end position="515"/>
    </location>
</feature>
<evidence type="ECO:0000259" key="11">
    <source>
        <dbReference type="Pfam" id="PF02880"/>
    </source>
</evidence>
<dbReference type="Gene3D" id="3.40.120.10">
    <property type="entry name" value="Alpha-D-Glucose-1,6-Bisphosphate, subunit A, domain 3"/>
    <property type="match status" value="3"/>
</dbReference>
<keyword evidence="3" id="KW-0963">Cytoplasm</keyword>
<dbReference type="Gene3D" id="2.160.10.10">
    <property type="entry name" value="Hexapeptide repeat proteins"/>
    <property type="match status" value="1"/>
</dbReference>
<reference evidence="13" key="1">
    <citation type="submission" date="2018-06" db="EMBL/GenBank/DDBJ databases">
        <authorList>
            <person name="Zhirakovskaya E."/>
        </authorList>
    </citation>
    <scope>NUCLEOTIDE SEQUENCE</scope>
</reference>
<name>A0A3B0VDY6_9ZZZZ</name>
<dbReference type="Pfam" id="PF02880">
    <property type="entry name" value="PGM_PMM_III"/>
    <property type="match status" value="1"/>
</dbReference>
<feature type="region of interest" description="Disordered" evidence="7">
    <location>
        <begin position="841"/>
        <end position="874"/>
    </location>
</feature>
<dbReference type="Pfam" id="PF25084">
    <property type="entry name" value="LbH_EIF2B"/>
    <property type="match status" value="1"/>
</dbReference>
<feature type="domain" description="Alpha-D-phosphohexomutase alpha/beta/alpha" evidence="11">
    <location>
        <begin position="646"/>
        <end position="750"/>
    </location>
</feature>
<evidence type="ECO:0000256" key="6">
    <source>
        <dbReference type="ARBA" id="ARBA00022917"/>
    </source>
</evidence>